<protein>
    <recommendedName>
        <fullName evidence="2">AMP-dependent synthetase/ligase domain-containing protein</fullName>
    </recommendedName>
</protein>
<accession>A0AAD9Z648</accession>
<dbReference type="Proteomes" id="UP001276659">
    <property type="component" value="Unassembled WGS sequence"/>
</dbReference>
<evidence type="ECO:0000259" key="2">
    <source>
        <dbReference type="Pfam" id="PF00501"/>
    </source>
</evidence>
<feature type="transmembrane region" description="Helical" evidence="1">
    <location>
        <begin position="25"/>
        <end position="46"/>
    </location>
</feature>
<dbReference type="PANTHER" id="PTHR43272:SF11">
    <property type="entry name" value="AMP-DEPENDENT SYNTHETASE_LIGASE DOMAIN-CONTAINING PROTEIN"/>
    <property type="match status" value="1"/>
</dbReference>
<dbReference type="Pfam" id="PF00501">
    <property type="entry name" value="AMP-binding"/>
    <property type="match status" value="1"/>
</dbReference>
<organism evidence="3 4">
    <name type="scientific">Lepraria neglecta</name>
    <dbReference type="NCBI Taxonomy" id="209136"/>
    <lineage>
        <taxon>Eukaryota</taxon>
        <taxon>Fungi</taxon>
        <taxon>Dikarya</taxon>
        <taxon>Ascomycota</taxon>
        <taxon>Pezizomycotina</taxon>
        <taxon>Lecanoromycetes</taxon>
        <taxon>OSLEUM clade</taxon>
        <taxon>Lecanoromycetidae</taxon>
        <taxon>Lecanorales</taxon>
        <taxon>Lecanorineae</taxon>
        <taxon>Stereocaulaceae</taxon>
        <taxon>Lepraria</taxon>
    </lineage>
</organism>
<keyword evidence="1" id="KW-1133">Transmembrane helix</keyword>
<evidence type="ECO:0000313" key="4">
    <source>
        <dbReference type="Proteomes" id="UP001276659"/>
    </source>
</evidence>
<dbReference type="EMBL" id="JASNWA010000008">
    <property type="protein sequence ID" value="KAK3171651.1"/>
    <property type="molecule type" value="Genomic_DNA"/>
</dbReference>
<keyword evidence="1" id="KW-0472">Membrane</keyword>
<dbReference type="SUPFAM" id="SSF56801">
    <property type="entry name" value="Acetyl-CoA synthetase-like"/>
    <property type="match status" value="1"/>
</dbReference>
<dbReference type="GO" id="GO:0004467">
    <property type="term" value="F:long-chain fatty acid-CoA ligase activity"/>
    <property type="evidence" value="ECO:0007669"/>
    <property type="project" value="TreeGrafter"/>
</dbReference>
<dbReference type="InterPro" id="IPR000873">
    <property type="entry name" value="AMP-dep_synth/lig_dom"/>
</dbReference>
<name>A0AAD9Z648_9LECA</name>
<keyword evidence="4" id="KW-1185">Reference proteome</keyword>
<dbReference type="GO" id="GO:0005783">
    <property type="term" value="C:endoplasmic reticulum"/>
    <property type="evidence" value="ECO:0007669"/>
    <property type="project" value="TreeGrafter"/>
</dbReference>
<sequence length="558" mass="60420">MAAESTSIFQQLDFQLEQILASWNIYTLLIGLILVIYLIYPLFYYAEPDIYPLLLARQSAASPVRQPGESSSFRSLETPHGYPLKSGLNVKDPGAPKWTSGKDGDLRDIWKRAVSGFVGNDDKPTGEAGKVLTVLGKEEAIEYTFAKLSAEINAIGQHVKAHGEGRVAIYLPNSVELLVSLFAATFYGITPILVPPEQPLDTLAGILRETRAEVLIAGAGALPLTELLQQYKSLKQMIWVVERTSRHMDWNEVPEGVGGNADIAVWHDIIEDKASAPSELPTEVLGGTVPNILFVVEDGLSAMDSYEIIEFTQKNIVAAVGAQISVLPRNHRLAPTDLLTPLASLTEMYPLTVTLAALFSNASLALTPVSGPTVPYSSAFQGASPTIVIAGTQTLSNLCKHHERVQSHKIGIGHWWKSRSLETGVLPKVSGTSNPRLIYTYDKSNASTVPLSPLEFFNLKLFTGARFVYAFTDPRVAGAVSQTNIFDYSKRGHGEDGKSHFGPPLSSVEIKMRDTGESKSEGGRSVGQLVISGPAIVGGQVVADQILCMTDENTLAYT</sequence>
<dbReference type="InterPro" id="IPR042099">
    <property type="entry name" value="ANL_N_sf"/>
</dbReference>
<evidence type="ECO:0000256" key="1">
    <source>
        <dbReference type="SAM" id="Phobius"/>
    </source>
</evidence>
<comment type="caution">
    <text evidence="3">The sequence shown here is derived from an EMBL/GenBank/DDBJ whole genome shotgun (WGS) entry which is preliminary data.</text>
</comment>
<gene>
    <name evidence="3" type="ORF">OEA41_003735</name>
</gene>
<feature type="domain" description="AMP-dependent synthetase/ligase" evidence="2">
    <location>
        <begin position="138"/>
        <end position="241"/>
    </location>
</feature>
<dbReference type="AlphaFoldDB" id="A0AAD9Z648"/>
<reference evidence="3" key="1">
    <citation type="submission" date="2022-11" db="EMBL/GenBank/DDBJ databases">
        <title>Chromosomal genome sequence assembly and mating type (MAT) locus characterization of the leprose asexual lichenized fungus Lepraria neglecta (Nyl.) Erichsen.</title>
        <authorList>
            <person name="Allen J.L."/>
            <person name="Pfeffer B."/>
        </authorList>
    </citation>
    <scope>NUCLEOTIDE SEQUENCE</scope>
    <source>
        <strain evidence="3">Allen 5258</strain>
    </source>
</reference>
<dbReference type="Gene3D" id="3.40.50.12780">
    <property type="entry name" value="N-terminal domain of ligase-like"/>
    <property type="match status" value="1"/>
</dbReference>
<evidence type="ECO:0000313" key="3">
    <source>
        <dbReference type="EMBL" id="KAK3171651.1"/>
    </source>
</evidence>
<dbReference type="GO" id="GO:0016020">
    <property type="term" value="C:membrane"/>
    <property type="evidence" value="ECO:0007669"/>
    <property type="project" value="TreeGrafter"/>
</dbReference>
<dbReference type="PANTHER" id="PTHR43272">
    <property type="entry name" value="LONG-CHAIN-FATTY-ACID--COA LIGASE"/>
    <property type="match status" value="1"/>
</dbReference>
<keyword evidence="1" id="KW-0812">Transmembrane</keyword>
<proteinExistence type="predicted"/>